<reference evidence="6 7" key="1">
    <citation type="journal article" date="2015" name="Genome Biol.">
        <title>Comparative genomics of Steinernema reveals deeply conserved gene regulatory networks.</title>
        <authorList>
            <person name="Dillman A.R."/>
            <person name="Macchietto M."/>
            <person name="Porter C.F."/>
            <person name="Rogers A."/>
            <person name="Williams B."/>
            <person name="Antoshechkin I."/>
            <person name="Lee M.M."/>
            <person name="Goodwin Z."/>
            <person name="Lu X."/>
            <person name="Lewis E.E."/>
            <person name="Goodrich-Blair H."/>
            <person name="Stock S.P."/>
            <person name="Adams B.J."/>
            <person name="Sternberg P.W."/>
            <person name="Mortazavi A."/>
        </authorList>
    </citation>
    <scope>NUCLEOTIDE SEQUENCE [LARGE SCALE GENOMIC DNA]</scope>
    <source>
        <strain evidence="6 7">ALL</strain>
    </source>
</reference>
<dbReference type="Pfam" id="PF05577">
    <property type="entry name" value="Peptidase_S28"/>
    <property type="match status" value="1"/>
</dbReference>
<dbReference type="EMBL" id="AZBU02000005">
    <property type="protein sequence ID" value="TKR75832.1"/>
    <property type="molecule type" value="Genomic_DNA"/>
</dbReference>
<dbReference type="PANTHER" id="PTHR11010:SF117">
    <property type="entry name" value="SERINE PROTEASE 16"/>
    <property type="match status" value="1"/>
</dbReference>
<keyword evidence="5" id="KW-0325">Glycoprotein</keyword>
<protein>
    <submittedName>
        <fullName evidence="6">Uncharacterized protein</fullName>
    </submittedName>
</protein>
<accession>A0A4U5N1B6</accession>
<dbReference type="PANTHER" id="PTHR11010">
    <property type="entry name" value="PROTEASE S28 PRO-X CARBOXYPEPTIDASE-RELATED"/>
    <property type="match status" value="1"/>
</dbReference>
<dbReference type="GO" id="GO:0070008">
    <property type="term" value="F:serine-type exopeptidase activity"/>
    <property type="evidence" value="ECO:0007669"/>
    <property type="project" value="InterPro"/>
</dbReference>
<keyword evidence="3" id="KW-0732">Signal</keyword>
<dbReference type="GO" id="GO:0006508">
    <property type="term" value="P:proteolysis"/>
    <property type="evidence" value="ECO:0007669"/>
    <property type="project" value="UniProtKB-KW"/>
</dbReference>
<keyword evidence="4" id="KW-0378">Hydrolase</keyword>
<comment type="similarity">
    <text evidence="1">Belongs to the peptidase S28 family.</text>
</comment>
<name>A0A4U5N1B6_STECR</name>
<dbReference type="Proteomes" id="UP000298663">
    <property type="component" value="Unassembled WGS sequence"/>
</dbReference>
<dbReference type="Gene3D" id="3.40.50.1820">
    <property type="entry name" value="alpha/beta hydrolase"/>
    <property type="match status" value="1"/>
</dbReference>
<evidence type="ECO:0000256" key="1">
    <source>
        <dbReference type="ARBA" id="ARBA00011079"/>
    </source>
</evidence>
<dbReference type="GO" id="GO:0008239">
    <property type="term" value="F:dipeptidyl-peptidase activity"/>
    <property type="evidence" value="ECO:0007669"/>
    <property type="project" value="TreeGrafter"/>
</dbReference>
<proteinExistence type="inferred from homology"/>
<reference evidence="6 7" key="2">
    <citation type="journal article" date="2019" name="G3 (Bethesda)">
        <title>Hybrid Assembly of the Genome of the Entomopathogenic Nematode Steinernema carpocapsae Identifies the X-Chromosome.</title>
        <authorList>
            <person name="Serra L."/>
            <person name="Macchietto M."/>
            <person name="Macias-Munoz A."/>
            <person name="McGill C.J."/>
            <person name="Rodriguez I.M."/>
            <person name="Rodriguez B."/>
            <person name="Murad R."/>
            <person name="Mortazavi A."/>
        </authorList>
    </citation>
    <scope>NUCLEOTIDE SEQUENCE [LARGE SCALE GENOMIC DNA]</scope>
    <source>
        <strain evidence="6 7">ALL</strain>
    </source>
</reference>
<evidence type="ECO:0000313" key="6">
    <source>
        <dbReference type="EMBL" id="TKR75832.1"/>
    </source>
</evidence>
<dbReference type="InterPro" id="IPR008758">
    <property type="entry name" value="Peptidase_S28"/>
</dbReference>
<evidence type="ECO:0000256" key="3">
    <source>
        <dbReference type="ARBA" id="ARBA00022729"/>
    </source>
</evidence>
<keyword evidence="7" id="KW-1185">Reference proteome</keyword>
<dbReference type="InterPro" id="IPR029058">
    <property type="entry name" value="AB_hydrolase_fold"/>
</dbReference>
<sequence length="210" mass="24075">MNRRRLVVLSPQAMVGDFISVVQYGGDNNHDYRTKVTPKTVCEMMEDESKGIITRLAAVNKFFMDIYKEHCVSIDEKAYLDYMKKPEDSAETMWFWQTCTEFGYYQSTSPRKAWKVYGFFGGANVSIPWLVKQCEQVFGDAYHNATVYAAIDKTIAFYGGVAGFNASRPSIVIDGTAHCGEMYVEADDDLPSFKKARRLIERHMTAWMYH</sequence>
<evidence type="ECO:0000313" key="7">
    <source>
        <dbReference type="Proteomes" id="UP000298663"/>
    </source>
</evidence>
<evidence type="ECO:0000256" key="2">
    <source>
        <dbReference type="ARBA" id="ARBA00022670"/>
    </source>
</evidence>
<comment type="caution">
    <text evidence="6">The sequence shown here is derived from an EMBL/GenBank/DDBJ whole genome shotgun (WGS) entry which is preliminary data.</text>
</comment>
<dbReference type="AlphaFoldDB" id="A0A4U5N1B6"/>
<keyword evidence="2" id="KW-0645">Protease</keyword>
<evidence type="ECO:0000256" key="5">
    <source>
        <dbReference type="ARBA" id="ARBA00023180"/>
    </source>
</evidence>
<gene>
    <name evidence="6" type="ORF">L596_017069</name>
</gene>
<organism evidence="6 7">
    <name type="scientific">Steinernema carpocapsae</name>
    <name type="common">Entomopathogenic nematode</name>
    <dbReference type="NCBI Taxonomy" id="34508"/>
    <lineage>
        <taxon>Eukaryota</taxon>
        <taxon>Metazoa</taxon>
        <taxon>Ecdysozoa</taxon>
        <taxon>Nematoda</taxon>
        <taxon>Chromadorea</taxon>
        <taxon>Rhabditida</taxon>
        <taxon>Tylenchina</taxon>
        <taxon>Panagrolaimomorpha</taxon>
        <taxon>Strongyloidoidea</taxon>
        <taxon>Steinernematidae</taxon>
        <taxon>Steinernema</taxon>
    </lineage>
</organism>
<evidence type="ECO:0000256" key="4">
    <source>
        <dbReference type="ARBA" id="ARBA00022801"/>
    </source>
</evidence>
<dbReference type="OrthoDB" id="1735038at2759"/>